<comment type="subcellular location">
    <subcellularLocation>
        <location evidence="1">Membrane</location>
        <topology evidence="1">Multi-pass membrane protein</topology>
    </subcellularLocation>
</comment>
<reference evidence="7" key="1">
    <citation type="submission" date="2023-08" db="EMBL/GenBank/DDBJ databases">
        <authorList>
            <person name="Audoor S."/>
            <person name="Bilcke G."/>
        </authorList>
    </citation>
    <scope>NUCLEOTIDE SEQUENCE</scope>
</reference>
<feature type="transmembrane region" description="Helical" evidence="6">
    <location>
        <begin position="142"/>
        <end position="161"/>
    </location>
</feature>
<comment type="caution">
    <text evidence="7">The sequence shown here is derived from an EMBL/GenBank/DDBJ whole genome shotgun (WGS) entry which is preliminary data.</text>
</comment>
<feature type="transmembrane region" description="Helical" evidence="6">
    <location>
        <begin position="194"/>
        <end position="220"/>
    </location>
</feature>
<dbReference type="AlphaFoldDB" id="A0AAD2FNC1"/>
<feature type="transmembrane region" description="Helical" evidence="6">
    <location>
        <begin position="305"/>
        <end position="325"/>
    </location>
</feature>
<feature type="transmembrane region" description="Helical" evidence="6">
    <location>
        <begin position="58"/>
        <end position="79"/>
    </location>
</feature>
<dbReference type="Gene3D" id="1.20.1070.10">
    <property type="entry name" value="Rhodopsin 7-helix transmembrane proteins"/>
    <property type="match status" value="1"/>
</dbReference>
<feature type="transmembrane region" description="Helical" evidence="6">
    <location>
        <begin position="23"/>
        <end position="46"/>
    </location>
</feature>
<evidence type="ECO:0000256" key="1">
    <source>
        <dbReference type="ARBA" id="ARBA00004141"/>
    </source>
</evidence>
<dbReference type="GO" id="GO:0004930">
    <property type="term" value="F:G protein-coupled receptor activity"/>
    <property type="evidence" value="ECO:0007669"/>
    <property type="project" value="TreeGrafter"/>
</dbReference>
<feature type="region of interest" description="Disordered" evidence="5">
    <location>
        <begin position="446"/>
        <end position="471"/>
    </location>
</feature>
<evidence type="ECO:0000256" key="2">
    <source>
        <dbReference type="ARBA" id="ARBA00022692"/>
    </source>
</evidence>
<feature type="region of interest" description="Disordered" evidence="5">
    <location>
        <begin position="254"/>
        <end position="281"/>
    </location>
</feature>
<dbReference type="PANTHER" id="PTHR23112">
    <property type="entry name" value="G PROTEIN-COUPLED RECEPTOR 157-RELATED"/>
    <property type="match status" value="1"/>
</dbReference>
<feature type="compositionally biased region" description="Low complexity" evidence="5">
    <location>
        <begin position="446"/>
        <end position="459"/>
    </location>
</feature>
<evidence type="ECO:0000313" key="7">
    <source>
        <dbReference type="EMBL" id="CAJ1947169.1"/>
    </source>
</evidence>
<dbReference type="PANTHER" id="PTHR23112:SF0">
    <property type="entry name" value="TRANSMEMBRANE PROTEIN 116"/>
    <property type="match status" value="1"/>
</dbReference>
<keyword evidence="4 6" id="KW-0472">Membrane</keyword>
<proteinExistence type="predicted"/>
<dbReference type="GO" id="GO:0007189">
    <property type="term" value="P:adenylate cyclase-activating G protein-coupled receptor signaling pathway"/>
    <property type="evidence" value="ECO:0007669"/>
    <property type="project" value="TreeGrafter"/>
</dbReference>
<sequence>MSEASGSRDYDDIYMPTRPQQKAISFLSLPFCLLSFLGSAAIVRYVLKDKKKSAYRRLMFSISICDMISTCNIAVHPFLGPSDSIRAWVYFVGNDATCTVLGAIGQFSWSTHLYTASLSYYFLLTVRYGMRDEVFARKLEPWIHAAIMMWSFSTASSGVVIDAYHESETSPNCWVSAKPGEDCWNDSCGAERLAWIFGGIPNVFCLLSVTINNILLYRYVRRTIVTSQRNARLAEDRMSKEFSQRDLSMADMKESLSPVSKQDAPSPQNKESGGKKPMFASLRGTRKPKSILRSSDRLWERVRQVGIQSFLYVSSYILCFGPTVIRQLLDGRGVEKTEGAGKIFLPLLFIQGVLLPSQGIFFCIIFFRPKYLQNRKMQPDRSRLWAAISAMKVEKKRALVIREPPKPHRRGTDHGLKAVDENQEMADADVIAGAGLRLSEVSDSSSVDSVMPSVSSRVDTTSNQTSSPAARRSIISILSGASNRRSTASSFEERTATSMSCSSDLKLSNLSSAADHPEGSSSHEASESSDTKGTFLRVDGFDIPVNSSLYST</sequence>
<keyword evidence="8" id="KW-1185">Reference proteome</keyword>
<feature type="region of interest" description="Disordered" evidence="5">
    <location>
        <begin position="510"/>
        <end position="533"/>
    </location>
</feature>
<evidence type="ECO:0000256" key="5">
    <source>
        <dbReference type="SAM" id="MobiDB-lite"/>
    </source>
</evidence>
<accession>A0AAD2FNC1</accession>
<evidence type="ECO:0000256" key="4">
    <source>
        <dbReference type="ARBA" id="ARBA00023136"/>
    </source>
</evidence>
<feature type="transmembrane region" description="Helical" evidence="6">
    <location>
        <begin position="111"/>
        <end position="130"/>
    </location>
</feature>
<evidence type="ECO:0000313" key="8">
    <source>
        <dbReference type="Proteomes" id="UP001295423"/>
    </source>
</evidence>
<dbReference type="GO" id="GO:0005886">
    <property type="term" value="C:plasma membrane"/>
    <property type="evidence" value="ECO:0007669"/>
    <property type="project" value="TreeGrafter"/>
</dbReference>
<organism evidence="7 8">
    <name type="scientific">Cylindrotheca closterium</name>
    <dbReference type="NCBI Taxonomy" id="2856"/>
    <lineage>
        <taxon>Eukaryota</taxon>
        <taxon>Sar</taxon>
        <taxon>Stramenopiles</taxon>
        <taxon>Ochrophyta</taxon>
        <taxon>Bacillariophyta</taxon>
        <taxon>Bacillariophyceae</taxon>
        <taxon>Bacillariophycidae</taxon>
        <taxon>Bacillariales</taxon>
        <taxon>Bacillariaceae</taxon>
        <taxon>Cylindrotheca</taxon>
    </lineage>
</organism>
<gene>
    <name evidence="7" type="ORF">CYCCA115_LOCUS11012</name>
</gene>
<feature type="compositionally biased region" description="Polar residues" evidence="5">
    <location>
        <begin position="257"/>
        <end position="271"/>
    </location>
</feature>
<evidence type="ECO:0000256" key="6">
    <source>
        <dbReference type="SAM" id="Phobius"/>
    </source>
</evidence>
<keyword evidence="3 6" id="KW-1133">Transmembrane helix</keyword>
<evidence type="ECO:0000256" key="3">
    <source>
        <dbReference type="ARBA" id="ARBA00022989"/>
    </source>
</evidence>
<protein>
    <submittedName>
        <fullName evidence="7">Uncharacterized protein</fullName>
    </submittedName>
</protein>
<feature type="transmembrane region" description="Helical" evidence="6">
    <location>
        <begin position="345"/>
        <end position="367"/>
    </location>
</feature>
<dbReference type="SUPFAM" id="SSF81321">
    <property type="entry name" value="Family A G protein-coupled receptor-like"/>
    <property type="match status" value="1"/>
</dbReference>
<name>A0AAD2FNC1_9STRA</name>
<dbReference type="EMBL" id="CAKOGP040001725">
    <property type="protein sequence ID" value="CAJ1947169.1"/>
    <property type="molecule type" value="Genomic_DNA"/>
</dbReference>
<dbReference type="Proteomes" id="UP001295423">
    <property type="component" value="Unassembled WGS sequence"/>
</dbReference>
<keyword evidence="2 6" id="KW-0812">Transmembrane</keyword>